<comment type="subcellular location">
    <subcellularLocation>
        <location evidence="2">Gas vesicle</location>
    </subcellularLocation>
</comment>
<dbReference type="GO" id="GO:0012506">
    <property type="term" value="C:vesicle membrane"/>
    <property type="evidence" value="ECO:0007669"/>
    <property type="project" value="InterPro"/>
</dbReference>
<evidence type="ECO:0000313" key="5">
    <source>
        <dbReference type="Proteomes" id="UP000230760"/>
    </source>
</evidence>
<dbReference type="GO" id="GO:0005198">
    <property type="term" value="F:structural molecule activity"/>
    <property type="evidence" value="ECO:0007669"/>
    <property type="project" value="InterPro"/>
</dbReference>
<keyword evidence="1" id="KW-0304">Gas vesicle</keyword>
<dbReference type="PANTHER" id="PTHR40137">
    <property type="entry name" value="PROTEIN GVPK 1"/>
    <property type="match status" value="1"/>
</dbReference>
<evidence type="ECO:0000256" key="3">
    <source>
        <dbReference type="ARBA" id="ARBA00035659"/>
    </source>
</evidence>
<evidence type="ECO:0000313" key="4">
    <source>
        <dbReference type="EMBL" id="PIZ89260.1"/>
    </source>
</evidence>
<organism evidence="4 5">
    <name type="scientific">Candidatus Nealsonbacteria bacterium CG_4_10_14_0_2_um_filter_38_17</name>
    <dbReference type="NCBI Taxonomy" id="1974680"/>
    <lineage>
        <taxon>Bacteria</taxon>
        <taxon>Candidatus Nealsoniibacteriota</taxon>
    </lineage>
</organism>
<gene>
    <name evidence="4" type="ORF">COX90_00280</name>
</gene>
<dbReference type="PANTHER" id="PTHR40137:SF2">
    <property type="entry name" value="PROTEIN GVPK 1"/>
    <property type="match status" value="1"/>
</dbReference>
<protein>
    <submittedName>
        <fullName evidence="4">Gas vesicle protein K</fullName>
    </submittedName>
</protein>
<evidence type="ECO:0000256" key="2">
    <source>
        <dbReference type="ARBA" id="ARBA00035108"/>
    </source>
</evidence>
<dbReference type="Pfam" id="PF00741">
    <property type="entry name" value="Gas_vesicle"/>
    <property type="match status" value="1"/>
</dbReference>
<dbReference type="GO" id="GO:0031411">
    <property type="term" value="C:gas vesicle"/>
    <property type="evidence" value="ECO:0007669"/>
    <property type="project" value="UniProtKB-SubCell"/>
</dbReference>
<comment type="caution">
    <text evidence="4">The sequence shown here is derived from an EMBL/GenBank/DDBJ whole genome shotgun (WGS) entry which is preliminary data.</text>
</comment>
<proteinExistence type="inferred from homology"/>
<dbReference type="Pfam" id="PF05121">
    <property type="entry name" value="GvpK"/>
    <property type="match status" value="1"/>
</dbReference>
<dbReference type="Proteomes" id="UP000230760">
    <property type="component" value="Unassembled WGS sequence"/>
</dbReference>
<evidence type="ECO:0000256" key="1">
    <source>
        <dbReference type="ARBA" id="ARBA00022987"/>
    </source>
</evidence>
<dbReference type="InterPro" id="IPR007805">
    <property type="entry name" value="GvpK"/>
</dbReference>
<reference evidence="5" key="1">
    <citation type="submission" date="2017-09" db="EMBL/GenBank/DDBJ databases">
        <title>Depth-based differentiation of microbial function through sediment-hosted aquifers and enrichment of novel symbionts in the deep terrestrial subsurface.</title>
        <authorList>
            <person name="Probst A.J."/>
            <person name="Ladd B."/>
            <person name="Jarett J.K."/>
            <person name="Geller-Mcgrath D.E."/>
            <person name="Sieber C.M.K."/>
            <person name="Emerson J.B."/>
            <person name="Anantharaman K."/>
            <person name="Thomas B.C."/>
            <person name="Malmstrom R."/>
            <person name="Stieglmeier M."/>
            <person name="Klingl A."/>
            <person name="Woyke T."/>
            <person name="Ryan C.M."/>
            <person name="Banfield J.F."/>
        </authorList>
    </citation>
    <scope>NUCLEOTIDE SEQUENCE [LARGE SCALE GENOMIC DNA]</scope>
</reference>
<dbReference type="AlphaFoldDB" id="A0A2M7UZ83"/>
<dbReference type="InterPro" id="IPR000638">
    <property type="entry name" value="Gas-vesicle_GvpA-like"/>
</dbReference>
<accession>A0A2M7UZ83</accession>
<comment type="similarity">
    <text evidence="3">Belongs to the gas vesicle GvpK family.</text>
</comment>
<name>A0A2M7UZ83_9BACT</name>
<dbReference type="GO" id="GO:0031412">
    <property type="term" value="P:gas vesicle organization"/>
    <property type="evidence" value="ECO:0007669"/>
    <property type="project" value="InterPro"/>
</dbReference>
<dbReference type="EMBL" id="PFPB01000007">
    <property type="protein sequence ID" value="PIZ89260.1"/>
    <property type="molecule type" value="Genomic_DNA"/>
</dbReference>
<sequence length="176" mass="19608">MALEDKNASLVDALDTVIDKGAVVHGDIVVRIADLDLLAIELRLILVSMTRLETQQGKRTDKVNINELGDEVYLKKMEDQIERAQVHINQMINAGSAKEAESGLAQLVLTLIKLITDLVEREAMRRVERGSLTQTEMQKLGLNLQAIATKLEELRLVFGLKEEDLNLDLGPLGKLR</sequence>